<feature type="active site" description="Proton donor" evidence="5 9">
    <location>
        <position position="323"/>
    </location>
</feature>
<dbReference type="PROSITE" id="PS51368">
    <property type="entry name" value="UREASE_3"/>
    <property type="match status" value="1"/>
</dbReference>
<dbReference type="InterPro" id="IPR006680">
    <property type="entry name" value="Amidohydro-rel"/>
</dbReference>
<feature type="binding site" evidence="5 8">
    <location>
        <position position="137"/>
    </location>
    <ligand>
        <name>Ni(2+)</name>
        <dbReference type="ChEBI" id="CHEBI:49786"/>
        <label>1</label>
    </ligand>
</feature>
<feature type="binding site" evidence="5 8">
    <location>
        <position position="363"/>
    </location>
    <ligand>
        <name>Ni(2+)</name>
        <dbReference type="ChEBI" id="CHEBI:49786"/>
        <label>1</label>
    </ligand>
</feature>
<evidence type="ECO:0000256" key="9">
    <source>
        <dbReference type="PIRSR" id="PIRSR611612-52"/>
    </source>
</evidence>
<gene>
    <name evidence="5 14" type="primary">ureC</name>
    <name evidence="14" type="ORF">JAN5088_00187</name>
</gene>
<feature type="binding site" evidence="5 10">
    <location>
        <position position="222"/>
    </location>
    <ligand>
        <name>substrate</name>
    </ligand>
</feature>
<evidence type="ECO:0000256" key="8">
    <source>
        <dbReference type="PIRSR" id="PIRSR611612-51"/>
    </source>
</evidence>
<dbReference type="AlphaFoldDB" id="A0A0M6XJZ9"/>
<comment type="subcellular location">
    <subcellularLocation>
        <location evidence="5 10">Cytoplasm</location>
    </subcellularLocation>
</comment>
<evidence type="ECO:0000256" key="6">
    <source>
        <dbReference type="NCBIfam" id="TIGR01792"/>
    </source>
</evidence>
<evidence type="ECO:0000256" key="3">
    <source>
        <dbReference type="ARBA" id="ARBA00022723"/>
    </source>
</evidence>
<evidence type="ECO:0000256" key="12">
    <source>
        <dbReference type="SAM" id="MobiDB-lite"/>
    </source>
</evidence>
<dbReference type="InterPro" id="IPR005848">
    <property type="entry name" value="Urease_asu"/>
</dbReference>
<dbReference type="OrthoDB" id="9802793at2"/>
<dbReference type="Pfam" id="PF00449">
    <property type="entry name" value="Urease_alpha"/>
    <property type="match status" value="1"/>
</dbReference>
<comment type="catalytic activity">
    <reaction evidence="5">
        <text>urea + 2 H2O + H(+) = hydrogencarbonate + 2 NH4(+)</text>
        <dbReference type="Rhea" id="RHEA:20557"/>
        <dbReference type="ChEBI" id="CHEBI:15377"/>
        <dbReference type="ChEBI" id="CHEBI:15378"/>
        <dbReference type="ChEBI" id="CHEBI:16199"/>
        <dbReference type="ChEBI" id="CHEBI:17544"/>
        <dbReference type="ChEBI" id="CHEBI:28938"/>
        <dbReference type="EC" id="3.5.1.5"/>
    </reaction>
</comment>
<feature type="binding site" evidence="5 8">
    <location>
        <position position="249"/>
    </location>
    <ligand>
        <name>Ni(2+)</name>
        <dbReference type="ChEBI" id="CHEBI:49786"/>
        <label>2</label>
    </ligand>
</feature>
<evidence type="ECO:0000256" key="5">
    <source>
        <dbReference type="HAMAP-Rule" id="MF_01953"/>
    </source>
</evidence>
<dbReference type="CDD" id="cd00375">
    <property type="entry name" value="Urease_alpha"/>
    <property type="match status" value="1"/>
</dbReference>
<keyword evidence="2 5" id="KW-0533">Nickel</keyword>
<dbReference type="Gene3D" id="3.20.20.140">
    <property type="entry name" value="Metal-dependent hydrolases"/>
    <property type="match status" value="1"/>
</dbReference>
<dbReference type="EC" id="3.5.1.5" evidence="5 6"/>
<organism evidence="14 15">
    <name type="scientific">Jannaschia rubra</name>
    <dbReference type="NCBI Taxonomy" id="282197"/>
    <lineage>
        <taxon>Bacteria</taxon>
        <taxon>Pseudomonadati</taxon>
        <taxon>Pseudomonadota</taxon>
        <taxon>Alphaproteobacteria</taxon>
        <taxon>Rhodobacterales</taxon>
        <taxon>Roseobacteraceae</taxon>
        <taxon>Jannaschia</taxon>
    </lineage>
</organism>
<dbReference type="EMBL" id="CXPG01000009">
    <property type="protein sequence ID" value="CTQ31429.1"/>
    <property type="molecule type" value="Genomic_DNA"/>
</dbReference>
<dbReference type="PANTHER" id="PTHR43440">
    <property type="entry name" value="UREASE"/>
    <property type="match status" value="1"/>
</dbReference>
<dbReference type="PROSITE" id="PS01120">
    <property type="entry name" value="UREASE_1"/>
    <property type="match status" value="1"/>
</dbReference>
<dbReference type="GO" id="GO:0016151">
    <property type="term" value="F:nickel cation binding"/>
    <property type="evidence" value="ECO:0007669"/>
    <property type="project" value="UniProtKB-UniRule"/>
</dbReference>
<dbReference type="HAMAP" id="MF_01953">
    <property type="entry name" value="Urease_alpha"/>
    <property type="match status" value="1"/>
</dbReference>
<dbReference type="NCBIfam" id="NF009686">
    <property type="entry name" value="PRK13207.1"/>
    <property type="match status" value="1"/>
</dbReference>
<dbReference type="Gene3D" id="2.30.40.10">
    <property type="entry name" value="Urease, subunit C, domain 1"/>
    <property type="match status" value="1"/>
</dbReference>
<evidence type="ECO:0000256" key="11">
    <source>
        <dbReference type="RuleBase" id="RU004158"/>
    </source>
</evidence>
<dbReference type="NCBIfam" id="TIGR01792">
    <property type="entry name" value="urease_alph"/>
    <property type="match status" value="1"/>
</dbReference>
<dbReference type="UniPathway" id="UPA00258">
    <property type="reaction ID" value="UER00370"/>
</dbReference>
<evidence type="ECO:0000259" key="13">
    <source>
        <dbReference type="PROSITE" id="PS51368"/>
    </source>
</evidence>
<comment type="pathway">
    <text evidence="1 5">Nitrogen metabolism; urea degradation; CO(2) and NH(3) from urea (urease route): step 1/1.</text>
</comment>
<dbReference type="PRINTS" id="PR01752">
    <property type="entry name" value="UREASE"/>
</dbReference>
<evidence type="ECO:0000256" key="2">
    <source>
        <dbReference type="ARBA" id="ARBA00022596"/>
    </source>
</evidence>
<evidence type="ECO:0000256" key="4">
    <source>
        <dbReference type="ARBA" id="ARBA00022801"/>
    </source>
</evidence>
<comment type="cofactor">
    <cofactor evidence="5 8">
        <name>Ni cation</name>
        <dbReference type="ChEBI" id="CHEBI:25516"/>
    </cofactor>
    <text evidence="5 8">Binds 2 nickel ions per subunit.</text>
</comment>
<dbReference type="InterPro" id="IPR029754">
    <property type="entry name" value="Urease_Ni-bd"/>
</dbReference>
<feature type="binding site" description="via carbamate group" evidence="5 8">
    <location>
        <position position="220"/>
    </location>
    <ligand>
        <name>Ni(2+)</name>
        <dbReference type="ChEBI" id="CHEBI:49786"/>
        <label>1</label>
    </ligand>
</feature>
<feature type="binding site" evidence="5 8">
    <location>
        <position position="275"/>
    </location>
    <ligand>
        <name>Ni(2+)</name>
        <dbReference type="ChEBI" id="CHEBI:49786"/>
        <label>2</label>
    </ligand>
</feature>
<feature type="binding site" description="via carbamate group" evidence="5 8">
    <location>
        <position position="220"/>
    </location>
    <ligand>
        <name>Ni(2+)</name>
        <dbReference type="ChEBI" id="CHEBI:49786"/>
        <label>2</label>
    </ligand>
</feature>
<keyword evidence="15" id="KW-1185">Reference proteome</keyword>
<dbReference type="GO" id="GO:0005737">
    <property type="term" value="C:cytoplasm"/>
    <property type="evidence" value="ECO:0007669"/>
    <property type="project" value="UniProtKB-SubCell"/>
</dbReference>
<comment type="PTM">
    <text evidence="5">Carboxylation allows a single lysine to coordinate two nickel ions.</text>
</comment>
<name>A0A0M6XJZ9_9RHOB</name>
<dbReference type="GO" id="GO:0043419">
    <property type="term" value="P:urea catabolic process"/>
    <property type="evidence" value="ECO:0007669"/>
    <property type="project" value="UniProtKB-UniRule"/>
</dbReference>
<keyword evidence="4 5" id="KW-0378">Hydrolase</keyword>
<protein>
    <recommendedName>
        <fullName evidence="5 6">Urease subunit alpha</fullName>
        <ecNumber evidence="5 6">3.5.1.5</ecNumber>
    </recommendedName>
    <alternativeName>
        <fullName evidence="5">Urea amidohydrolase subunit alpha</fullName>
    </alternativeName>
</protein>
<reference evidence="14 15" key="1">
    <citation type="submission" date="2015-07" db="EMBL/GenBank/DDBJ databases">
        <authorList>
            <person name="Noorani M."/>
        </authorList>
    </citation>
    <scope>NUCLEOTIDE SEQUENCE [LARGE SCALE GENOMIC DNA]</scope>
    <source>
        <strain evidence="14 15">CECT 5088</strain>
    </source>
</reference>
<evidence type="ECO:0000256" key="1">
    <source>
        <dbReference type="ARBA" id="ARBA00004897"/>
    </source>
</evidence>
<evidence type="ECO:0000313" key="14">
    <source>
        <dbReference type="EMBL" id="CTQ31429.1"/>
    </source>
</evidence>
<sequence length="569" mass="60744">MQRIDRREYVASYGPTKGDRIRLADTCLTIEVEEDRSGGGDESVFGGGKSIRESMGQSSHTRADGTPDLVITGAVILDHWGVIKADIGIRDGRIVGIGKSGNPDTMDGIDPALVIGPSTEIMAGNGLIATAGAVDTHVHFVGPQMLQVALAAGVTTVTGGGTGPTEGSKATLATPGSWWMERMLEGFDPWPVNVLFLGRGNTMSKEAMWEQLRGGVGGFKVHEDWGATPAAIDACLSVAEESGVQVAIHSDTLNEAGFVEDLLRAVDGRTFHAFHTEGAGGGHAPDIISIAGERNVLPASTNPTRPFTRNTVAEHLDMVMVAHHLNPQVPNDLAFAESRVRAGTIAAEDILQDMGAISIMSSDAQAMGRIGETVMRTWQTAHQMKKLRGSAPGDDRADNHRARRYVAKYTICPAVAHGMEREIGSIEVGKKADIVMWQPALFGVRPHTVFTGGMVATAALGDPNASIPTPQPVMERTGFNVHSPAAGATSLAFVSQPAMDDGLPDRINTNRTFVAIENTRGRGKEDMPENTALPRIEVDPDTYQVRIDGETADHEPAHEVPMAQRYFLF</sequence>
<dbReference type="RefSeq" id="WP_055680920.1">
    <property type="nucleotide sequence ID" value="NZ_CXPG01000009.1"/>
</dbReference>
<dbReference type="SUPFAM" id="SSF51556">
    <property type="entry name" value="Metallo-dependent hydrolases"/>
    <property type="match status" value="1"/>
</dbReference>
<dbReference type="STRING" id="282197.SAMN04488517_101230"/>
<dbReference type="Pfam" id="PF01979">
    <property type="entry name" value="Amidohydro_1"/>
    <property type="match status" value="1"/>
</dbReference>
<dbReference type="SUPFAM" id="SSF51338">
    <property type="entry name" value="Composite domain of metallo-dependent hydrolases"/>
    <property type="match status" value="1"/>
</dbReference>
<evidence type="ECO:0000256" key="10">
    <source>
        <dbReference type="PROSITE-ProRule" id="PRU00700"/>
    </source>
</evidence>
<comment type="similarity">
    <text evidence="5 11">Belongs to the metallo-dependent hydrolases superfamily. Urease alpha subunit family.</text>
</comment>
<dbReference type="NCBIfam" id="NF009685">
    <property type="entry name" value="PRK13206.1"/>
    <property type="match status" value="1"/>
</dbReference>
<feature type="region of interest" description="Disordered" evidence="12">
    <location>
        <begin position="35"/>
        <end position="65"/>
    </location>
</feature>
<comment type="subunit">
    <text evidence="5">Heterotrimer of UreA (gamma), UreB (beta) and UreC (alpha) subunits. Three heterotrimers associate to form the active enzyme.</text>
</comment>
<comment type="PTM">
    <text evidence="7">Carbamylation allows a single lysine to coordinate two nickel ions.</text>
</comment>
<dbReference type="InterPro" id="IPR017951">
    <property type="entry name" value="Urease_asu_c"/>
</dbReference>
<accession>A0A0M6XJZ9</accession>
<dbReference type="Proteomes" id="UP000048908">
    <property type="component" value="Unassembled WGS sequence"/>
</dbReference>
<proteinExistence type="inferred from homology"/>
<keyword evidence="5 10" id="KW-0963">Cytoplasm</keyword>
<keyword evidence="3 5" id="KW-0479">Metal-binding</keyword>
<evidence type="ECO:0000256" key="7">
    <source>
        <dbReference type="PIRSR" id="PIRSR611612-50"/>
    </source>
</evidence>
<feature type="domain" description="Urease" evidence="13">
    <location>
        <begin position="132"/>
        <end position="569"/>
    </location>
</feature>
<dbReference type="GO" id="GO:0009039">
    <property type="term" value="F:urease activity"/>
    <property type="evidence" value="ECO:0007669"/>
    <property type="project" value="UniProtKB-UniRule"/>
</dbReference>
<feature type="modified residue" description="N6-carboxylysine" evidence="5 7">
    <location>
        <position position="220"/>
    </location>
</feature>
<dbReference type="InterPro" id="IPR050112">
    <property type="entry name" value="Urease_alpha_subunit"/>
</dbReference>
<dbReference type="PANTHER" id="PTHR43440:SF1">
    <property type="entry name" value="UREASE"/>
    <property type="match status" value="1"/>
</dbReference>
<dbReference type="InterPro" id="IPR032466">
    <property type="entry name" value="Metal_Hydrolase"/>
</dbReference>
<feature type="binding site" evidence="5 8">
    <location>
        <position position="139"/>
    </location>
    <ligand>
        <name>Ni(2+)</name>
        <dbReference type="ChEBI" id="CHEBI:49786"/>
        <label>1</label>
    </ligand>
</feature>
<dbReference type="InterPro" id="IPR011612">
    <property type="entry name" value="Urease_alpha_N_dom"/>
</dbReference>
<dbReference type="InterPro" id="IPR011059">
    <property type="entry name" value="Metal-dep_hydrolase_composite"/>
</dbReference>
<evidence type="ECO:0000313" key="15">
    <source>
        <dbReference type="Proteomes" id="UP000048908"/>
    </source>
</evidence>